<evidence type="ECO:0000313" key="7">
    <source>
        <dbReference type="Proteomes" id="UP001500279"/>
    </source>
</evidence>
<evidence type="ECO:0000256" key="1">
    <source>
        <dbReference type="ARBA" id="ARBA00023015"/>
    </source>
</evidence>
<dbReference type="GO" id="GO:0003677">
    <property type="term" value="F:DNA binding"/>
    <property type="evidence" value="ECO:0007669"/>
    <property type="project" value="UniProtKB-KW"/>
</dbReference>
<comment type="caution">
    <text evidence="6">The sequence shown here is derived from an EMBL/GenBank/DDBJ whole genome shotgun (WGS) entry which is preliminary data.</text>
</comment>
<keyword evidence="3" id="KW-0804">Transcription</keyword>
<proteinExistence type="predicted"/>
<dbReference type="Pfam" id="PF00356">
    <property type="entry name" value="LacI"/>
    <property type="match status" value="1"/>
</dbReference>
<dbReference type="EMBL" id="BAAAEW010000047">
    <property type="protein sequence ID" value="GAA0768998.1"/>
    <property type="molecule type" value="Genomic_DNA"/>
</dbReference>
<dbReference type="InterPro" id="IPR028082">
    <property type="entry name" value="Peripla_BP_I"/>
</dbReference>
<evidence type="ECO:0000313" key="6">
    <source>
        <dbReference type="EMBL" id="GAA0768998.1"/>
    </source>
</evidence>
<dbReference type="PANTHER" id="PTHR30146">
    <property type="entry name" value="LACI-RELATED TRANSCRIPTIONAL REPRESSOR"/>
    <property type="match status" value="1"/>
</dbReference>
<dbReference type="CDD" id="cd01545">
    <property type="entry name" value="PBP1_SalR"/>
    <property type="match status" value="1"/>
</dbReference>
<dbReference type="Gene3D" id="3.40.50.2300">
    <property type="match status" value="2"/>
</dbReference>
<organism evidence="6 7">
    <name type="scientific">Ideonella azotifigens</name>
    <dbReference type="NCBI Taxonomy" id="513160"/>
    <lineage>
        <taxon>Bacteria</taxon>
        <taxon>Pseudomonadati</taxon>
        <taxon>Pseudomonadota</taxon>
        <taxon>Betaproteobacteria</taxon>
        <taxon>Burkholderiales</taxon>
        <taxon>Sphaerotilaceae</taxon>
        <taxon>Ideonella</taxon>
    </lineage>
</organism>
<dbReference type="PRINTS" id="PR00036">
    <property type="entry name" value="HTHLACI"/>
</dbReference>
<dbReference type="InterPro" id="IPR000843">
    <property type="entry name" value="HTH_LacI"/>
</dbReference>
<dbReference type="SMART" id="SM00354">
    <property type="entry name" value="HTH_LACI"/>
    <property type="match status" value="1"/>
</dbReference>
<dbReference type="CDD" id="cd01392">
    <property type="entry name" value="HTH_LacI"/>
    <property type="match status" value="1"/>
</dbReference>
<dbReference type="PROSITE" id="PS50932">
    <property type="entry name" value="HTH_LACI_2"/>
    <property type="match status" value="1"/>
</dbReference>
<dbReference type="SUPFAM" id="SSF47413">
    <property type="entry name" value="lambda repressor-like DNA-binding domains"/>
    <property type="match status" value="1"/>
</dbReference>
<feature type="compositionally biased region" description="Low complexity" evidence="4">
    <location>
        <begin position="351"/>
        <end position="370"/>
    </location>
</feature>
<evidence type="ECO:0000256" key="4">
    <source>
        <dbReference type="SAM" id="MobiDB-lite"/>
    </source>
</evidence>
<dbReference type="Proteomes" id="UP001500279">
    <property type="component" value="Unassembled WGS sequence"/>
</dbReference>
<gene>
    <name evidence="6" type="ORF">GCM10009107_59340</name>
</gene>
<feature type="domain" description="HTH lacI-type" evidence="5">
    <location>
        <begin position="9"/>
        <end position="63"/>
    </location>
</feature>
<name>A0ABN1KJS0_9BURK</name>
<dbReference type="PROSITE" id="PS00356">
    <property type="entry name" value="HTH_LACI_1"/>
    <property type="match status" value="1"/>
</dbReference>
<protein>
    <submittedName>
        <fullName evidence="6">LacI family DNA-binding transcriptional regulator</fullName>
    </submittedName>
</protein>
<keyword evidence="7" id="KW-1185">Reference proteome</keyword>
<evidence type="ECO:0000259" key="5">
    <source>
        <dbReference type="PROSITE" id="PS50932"/>
    </source>
</evidence>
<dbReference type="Gene3D" id="1.10.260.40">
    <property type="entry name" value="lambda repressor-like DNA-binding domains"/>
    <property type="match status" value="1"/>
</dbReference>
<sequence length="376" mass="40609">MNKRSTATATIHDVARLAQVSIKTVSRVVNQEPGVREDTREAVQRAVAELNYRPKQSARSLAGARSFLIGLLYYDPSAAFVGGVQQGATLRCREAGYHLVVESLHDDAPDLAEQVDRMVWALRPDGMILTPPLCDNPQVLAALRDSATPCVLISPARDLPDMPSVRMDDTRAAEEITNLLISLGHRRIAFIQGPKNQAASGLRYQGYLRAMKAHRLAVDPEMVYRGDFCFDSGVDAAHHLLSRRQRPTAVFAGNDDMALGVLAAAQRLGQIVPDDLSIAGFDDSAAASLVWPPLTTVRQPMNEMAHEAVQMLTVSRHDDGETGPPHRVLPYELVVRDSTSAPGGKAELGLAPQAAPRPAARAASKAGTKAAVKRAR</sequence>
<dbReference type="PANTHER" id="PTHR30146:SF153">
    <property type="entry name" value="LACTOSE OPERON REPRESSOR"/>
    <property type="match status" value="1"/>
</dbReference>
<dbReference type="SUPFAM" id="SSF53822">
    <property type="entry name" value="Periplasmic binding protein-like I"/>
    <property type="match status" value="1"/>
</dbReference>
<keyword evidence="2 6" id="KW-0238">DNA-binding</keyword>
<dbReference type="InterPro" id="IPR046335">
    <property type="entry name" value="LacI/GalR-like_sensor"/>
</dbReference>
<reference evidence="6 7" key="1">
    <citation type="journal article" date="2019" name="Int. J. Syst. Evol. Microbiol.">
        <title>The Global Catalogue of Microorganisms (GCM) 10K type strain sequencing project: providing services to taxonomists for standard genome sequencing and annotation.</title>
        <authorList>
            <consortium name="The Broad Institute Genomics Platform"/>
            <consortium name="The Broad Institute Genome Sequencing Center for Infectious Disease"/>
            <person name="Wu L."/>
            <person name="Ma J."/>
        </authorList>
    </citation>
    <scope>NUCLEOTIDE SEQUENCE [LARGE SCALE GENOMIC DNA]</scope>
    <source>
        <strain evidence="6 7">JCM 15503</strain>
    </source>
</reference>
<dbReference type="InterPro" id="IPR010982">
    <property type="entry name" value="Lambda_DNA-bd_dom_sf"/>
</dbReference>
<accession>A0ABN1KJS0</accession>
<feature type="region of interest" description="Disordered" evidence="4">
    <location>
        <begin position="340"/>
        <end position="376"/>
    </location>
</feature>
<evidence type="ECO:0000256" key="2">
    <source>
        <dbReference type="ARBA" id="ARBA00023125"/>
    </source>
</evidence>
<dbReference type="Pfam" id="PF13377">
    <property type="entry name" value="Peripla_BP_3"/>
    <property type="match status" value="1"/>
</dbReference>
<evidence type="ECO:0000256" key="3">
    <source>
        <dbReference type="ARBA" id="ARBA00023163"/>
    </source>
</evidence>
<keyword evidence="1" id="KW-0805">Transcription regulation</keyword>